<accession>A0AAN6JNW6</accession>
<dbReference type="InterPro" id="IPR051063">
    <property type="entry name" value="PDI"/>
</dbReference>
<dbReference type="PROSITE" id="PS00194">
    <property type="entry name" value="THIOREDOXIN_1"/>
    <property type="match status" value="1"/>
</dbReference>
<feature type="region of interest" description="Disordered" evidence="3">
    <location>
        <begin position="179"/>
        <end position="241"/>
    </location>
</feature>
<evidence type="ECO:0000259" key="4">
    <source>
        <dbReference type="PROSITE" id="PS51352"/>
    </source>
</evidence>
<gene>
    <name evidence="5" type="ORF">OC846_006142</name>
</gene>
<dbReference type="InterPro" id="IPR013766">
    <property type="entry name" value="Thioredoxin_domain"/>
</dbReference>
<sequence length="804" mass="86825">MSTTASFAQTRSRAEQEMRLLLRASLTAAAAVLAASVASAGVNERRAPPPTSSEYEPDVRMLTAANFTQHISKGAWFINFCIVTSQHCQSFKPVWAELQKQKDFLSTSYPDAPFTLAKIDCLVDPDFCGKQGVTSTPDLALYIDGVRQTELFQGTTREYVQLSDWIEDHARKYRKLKHVDDVAPTQQQPSGVTLPPPPPPPAQLQPQLGPQPPKAGAASPPPPAPVKAGPQGPNPEGQVIKYGTPALPDLAALEGFLGEKAGQGACFVKFFAPWCPHCRAMAPAYEKLAVELKGAVNVLEVDCERYSNVCERYAVSQYPTLKMFNAGEVTEYLGGRNLEAMRSWARKAGSTSGVKVVDTIKELDDIIHKHQVVFLYLVEPGVQREETRLVEKASRALLTTPAQFLQTSSSELLHHFAQYLLSTNPTDGDSTTSKISTRSAILVFKDRSSARPIKSLNPGRLGYALSHAPKAGKGKKVPSVLVGLQPGAADGGGMSDAVRAQLSLQIVDWLNANRYPTLNEITGTNFGDVIHNKQGALVVLAGLSDIRHAGVISATGSGAHLRDLEEEALLKLAQRWRTEQDAHSSGGGDQNAAVDGEVVGALIGGKKVVSSSKARSRRVIWAWIDADRWARAIREYYGIIPQDLPSLLLVDGPRLEYFHLPHVTTAVDGKSWLDVDVSASKKGGSTSLTPGGPTHPVFEAIYEAMRGELKAKSSRTYVDRSVRGAEETFTTIADWSVRHPFFSFLFTVAVLSLLVSYMRAMQAGAGAGLGRGGLSGPGSWARRIAGAMGSGGATLPQHYRKQDD</sequence>
<name>A0AAN6JNW6_9BASI</name>
<dbReference type="GO" id="GO:0006457">
    <property type="term" value="P:protein folding"/>
    <property type="evidence" value="ECO:0007669"/>
    <property type="project" value="TreeGrafter"/>
</dbReference>
<dbReference type="PROSITE" id="PS51352">
    <property type="entry name" value="THIOREDOXIN_2"/>
    <property type="match status" value="1"/>
</dbReference>
<reference evidence="5" key="1">
    <citation type="journal article" date="2023" name="PhytoFront">
        <title>Draft Genome Resources of Seven Strains of Tilletia horrida, Causal Agent of Kernel Smut of Rice.</title>
        <authorList>
            <person name="Khanal S."/>
            <person name="Antony Babu S."/>
            <person name="Zhou X.G."/>
        </authorList>
    </citation>
    <scope>NUCLEOTIDE SEQUENCE</scope>
    <source>
        <strain evidence="5">TX6</strain>
    </source>
</reference>
<evidence type="ECO:0000256" key="1">
    <source>
        <dbReference type="ARBA" id="ARBA00006347"/>
    </source>
</evidence>
<feature type="compositionally biased region" description="Pro residues" evidence="3">
    <location>
        <begin position="194"/>
        <end position="225"/>
    </location>
</feature>
<feature type="domain" description="Thioredoxin" evidence="4">
    <location>
        <begin position="213"/>
        <end position="350"/>
    </location>
</feature>
<keyword evidence="2" id="KW-0732">Signal</keyword>
<dbReference type="CDD" id="cd02961">
    <property type="entry name" value="PDI_a_family"/>
    <property type="match status" value="1"/>
</dbReference>
<dbReference type="Gene3D" id="3.40.30.10">
    <property type="entry name" value="Glutaredoxin"/>
    <property type="match status" value="2"/>
</dbReference>
<proteinExistence type="inferred from homology"/>
<dbReference type="EMBL" id="JAPDMZ010000294">
    <property type="protein sequence ID" value="KAK0544245.1"/>
    <property type="molecule type" value="Genomic_DNA"/>
</dbReference>
<protein>
    <recommendedName>
        <fullName evidence="4">Thioredoxin domain-containing protein</fullName>
    </recommendedName>
</protein>
<dbReference type="PANTHER" id="PTHR45672">
    <property type="entry name" value="PROTEIN DISULFIDE-ISOMERASE C17H9.14C-RELATED"/>
    <property type="match status" value="1"/>
</dbReference>
<dbReference type="Proteomes" id="UP001176517">
    <property type="component" value="Unassembled WGS sequence"/>
</dbReference>
<dbReference type="GO" id="GO:0005783">
    <property type="term" value="C:endoplasmic reticulum"/>
    <property type="evidence" value="ECO:0007669"/>
    <property type="project" value="TreeGrafter"/>
</dbReference>
<dbReference type="Pfam" id="PF00085">
    <property type="entry name" value="Thioredoxin"/>
    <property type="match status" value="2"/>
</dbReference>
<dbReference type="InterPro" id="IPR036249">
    <property type="entry name" value="Thioredoxin-like_sf"/>
</dbReference>
<dbReference type="InterPro" id="IPR017937">
    <property type="entry name" value="Thioredoxin_CS"/>
</dbReference>
<dbReference type="SUPFAM" id="SSF52833">
    <property type="entry name" value="Thioredoxin-like"/>
    <property type="match status" value="2"/>
</dbReference>
<evidence type="ECO:0000313" key="5">
    <source>
        <dbReference type="EMBL" id="KAK0544245.1"/>
    </source>
</evidence>
<dbReference type="AlphaFoldDB" id="A0AAN6JNW6"/>
<comment type="similarity">
    <text evidence="1">Belongs to the protein disulfide isomerase family.</text>
</comment>
<dbReference type="PANTHER" id="PTHR45672:SF3">
    <property type="entry name" value="THIOREDOXIN DOMAIN-CONTAINING PROTEIN 5"/>
    <property type="match status" value="1"/>
</dbReference>
<dbReference type="GO" id="GO:0003756">
    <property type="term" value="F:protein disulfide isomerase activity"/>
    <property type="evidence" value="ECO:0007669"/>
    <property type="project" value="TreeGrafter"/>
</dbReference>
<evidence type="ECO:0000256" key="3">
    <source>
        <dbReference type="SAM" id="MobiDB-lite"/>
    </source>
</evidence>
<comment type="caution">
    <text evidence="5">The sequence shown here is derived from an EMBL/GenBank/DDBJ whole genome shotgun (WGS) entry which is preliminary data.</text>
</comment>
<organism evidence="5 6">
    <name type="scientific">Tilletia horrida</name>
    <dbReference type="NCBI Taxonomy" id="155126"/>
    <lineage>
        <taxon>Eukaryota</taxon>
        <taxon>Fungi</taxon>
        <taxon>Dikarya</taxon>
        <taxon>Basidiomycota</taxon>
        <taxon>Ustilaginomycotina</taxon>
        <taxon>Exobasidiomycetes</taxon>
        <taxon>Tilletiales</taxon>
        <taxon>Tilletiaceae</taxon>
        <taxon>Tilletia</taxon>
    </lineage>
</organism>
<evidence type="ECO:0000256" key="2">
    <source>
        <dbReference type="ARBA" id="ARBA00022729"/>
    </source>
</evidence>
<keyword evidence="6" id="KW-1185">Reference proteome</keyword>
<evidence type="ECO:0000313" key="6">
    <source>
        <dbReference type="Proteomes" id="UP001176517"/>
    </source>
</evidence>